<dbReference type="InterPro" id="IPR011251">
    <property type="entry name" value="Luciferase-like_dom"/>
</dbReference>
<accession>G5KG82</accession>
<dbReference type="GO" id="GO:0016705">
    <property type="term" value="F:oxidoreductase activity, acting on paired donors, with incorporation or reduction of molecular oxygen"/>
    <property type="evidence" value="ECO:0007669"/>
    <property type="project" value="InterPro"/>
</dbReference>
<dbReference type="STRING" id="764291.STRUR_1243"/>
<evidence type="ECO:0000259" key="2">
    <source>
        <dbReference type="Pfam" id="PF00296"/>
    </source>
</evidence>
<reference evidence="3 4" key="1">
    <citation type="journal article" date="2014" name="Int. J. Syst. Evol. Microbiol.">
        <title>Phylogenomics and the dynamic genome evolution of the genus Streptococcus.</title>
        <authorList>
            <consortium name="The Broad Institute Genome Sequencing Platform"/>
            <person name="Richards V.P."/>
            <person name="Palmer S.R."/>
            <person name="Pavinski Bitar P.D."/>
            <person name="Qin X."/>
            <person name="Weinstock G.M."/>
            <person name="Highlander S.K."/>
            <person name="Town C.D."/>
            <person name="Burne R.A."/>
            <person name="Stanhope M.J."/>
        </authorList>
    </citation>
    <scope>NUCLEOTIDE SEQUENCE [LARGE SCALE GENOMIC DNA]</scope>
    <source>
        <strain evidence="3 4">2285-97</strain>
    </source>
</reference>
<evidence type="ECO:0000313" key="4">
    <source>
        <dbReference type="Proteomes" id="UP000005388"/>
    </source>
</evidence>
<dbReference type="AlphaFoldDB" id="G5KG82"/>
<name>G5KG82_9STRE</name>
<feature type="domain" description="Luciferase-like" evidence="2">
    <location>
        <begin position="1"/>
        <end position="293"/>
    </location>
</feature>
<dbReference type="NCBIfam" id="TIGR03558">
    <property type="entry name" value="oxido_grp_1"/>
    <property type="match status" value="1"/>
</dbReference>
<dbReference type="Gene3D" id="3.20.20.30">
    <property type="entry name" value="Luciferase-like domain"/>
    <property type="match status" value="1"/>
</dbReference>
<dbReference type="InterPro" id="IPR019949">
    <property type="entry name" value="CmoO-like"/>
</dbReference>
<dbReference type="GO" id="GO:0005829">
    <property type="term" value="C:cytosol"/>
    <property type="evidence" value="ECO:0007669"/>
    <property type="project" value="TreeGrafter"/>
</dbReference>
<dbReference type="InterPro" id="IPR036661">
    <property type="entry name" value="Luciferase-like_sf"/>
</dbReference>
<evidence type="ECO:0000313" key="3">
    <source>
        <dbReference type="EMBL" id="EHJ56311.1"/>
    </source>
</evidence>
<sequence>MKLSVLDYGQIDEGKSAKQALQESVKLAKIADSLGYSRFWVAEHHNVNAFAISSPELLMMQIASQTQKIRVGSGGIMVLHYSDYKIAENINTLEALYPNRIDLGMGNSLGTKKVHQALNSIHQKADYFQMLQDIKNWFQKNHSAINVQPTISTKPQLWTLSNSTVTAEKTAELGLGYTFGVFPYIPKDPLLEGKKVSSVYYDHFQPSEFLKQPHLILAVFICIADTDEKAQEYAKSLDIWMLGKNDFNEFNHYPSYETATEYQKTDEDRKQISKNRKRMIVGSPEKVKEQLTPLIEATQADELLMIPLLPGIESRIRALELLANLY</sequence>
<comment type="similarity">
    <text evidence="1">To bacterial alkanal monooxygenase alpha and beta chains.</text>
</comment>
<protein>
    <submittedName>
        <fullName evidence="3">Luciferase family oxidoreductase, group 1</fullName>
        <ecNumber evidence="3">1.-.-.-</ecNumber>
    </submittedName>
</protein>
<dbReference type="RefSeq" id="WP_006739072.1">
    <property type="nucleotide sequence ID" value="NZ_AEUZ02000001.1"/>
</dbReference>
<evidence type="ECO:0000256" key="1">
    <source>
        <dbReference type="ARBA" id="ARBA00007789"/>
    </source>
</evidence>
<comment type="caution">
    <text evidence="3">The sequence shown here is derived from an EMBL/GenBank/DDBJ whole genome shotgun (WGS) entry which is preliminary data.</text>
</comment>
<dbReference type="CDD" id="cd00347">
    <property type="entry name" value="Flavin_utilizing_monoxygenases"/>
    <property type="match status" value="1"/>
</dbReference>
<dbReference type="PANTHER" id="PTHR30137">
    <property type="entry name" value="LUCIFERASE-LIKE MONOOXYGENASE"/>
    <property type="match status" value="1"/>
</dbReference>
<dbReference type="eggNOG" id="COG2141">
    <property type="taxonomic scope" value="Bacteria"/>
</dbReference>
<dbReference type="Proteomes" id="UP000005388">
    <property type="component" value="Unassembled WGS sequence"/>
</dbReference>
<dbReference type="Pfam" id="PF00296">
    <property type="entry name" value="Bac_luciferase"/>
    <property type="match status" value="1"/>
</dbReference>
<dbReference type="InterPro" id="IPR050766">
    <property type="entry name" value="Bact_Lucif_Oxidored"/>
</dbReference>
<keyword evidence="3" id="KW-0560">Oxidoreductase</keyword>
<organism evidence="3 4">
    <name type="scientific">Streptococcus urinalis 2285-97</name>
    <dbReference type="NCBI Taxonomy" id="764291"/>
    <lineage>
        <taxon>Bacteria</taxon>
        <taxon>Bacillati</taxon>
        <taxon>Bacillota</taxon>
        <taxon>Bacilli</taxon>
        <taxon>Lactobacillales</taxon>
        <taxon>Streptococcaceae</taxon>
        <taxon>Streptococcus</taxon>
    </lineage>
</organism>
<gene>
    <name evidence="3" type="ORF">STRUR_1243</name>
</gene>
<dbReference type="EMBL" id="AEUZ02000001">
    <property type="protein sequence ID" value="EHJ56311.1"/>
    <property type="molecule type" value="Genomic_DNA"/>
</dbReference>
<dbReference type="EC" id="1.-.-.-" evidence="3"/>
<dbReference type="SUPFAM" id="SSF51679">
    <property type="entry name" value="Bacterial luciferase-like"/>
    <property type="match status" value="1"/>
</dbReference>
<proteinExistence type="predicted"/>
<keyword evidence="4" id="KW-1185">Reference proteome</keyword>
<dbReference type="PANTHER" id="PTHR30137:SF6">
    <property type="entry name" value="LUCIFERASE-LIKE MONOOXYGENASE"/>
    <property type="match status" value="1"/>
</dbReference>